<protein>
    <submittedName>
        <fullName evidence="3">Glucosaminidase</fullName>
    </submittedName>
</protein>
<dbReference type="SMART" id="SM00047">
    <property type="entry name" value="LYZ2"/>
    <property type="match status" value="1"/>
</dbReference>
<evidence type="ECO:0000313" key="3">
    <source>
        <dbReference type="EMBL" id="GIJ50847.1"/>
    </source>
</evidence>
<proteinExistence type="predicted"/>
<dbReference type="InterPro" id="IPR002901">
    <property type="entry name" value="MGlyc_endo_b_GlcNAc-like_dom"/>
</dbReference>
<keyword evidence="4" id="KW-1185">Reference proteome</keyword>
<feature type="domain" description="Mannosyl-glycoprotein endo-beta-N-acetylglucosamidase-like" evidence="2">
    <location>
        <begin position="13"/>
        <end position="173"/>
    </location>
</feature>
<dbReference type="NCBIfam" id="NF038016">
    <property type="entry name" value="sporang_Gsm"/>
    <property type="match status" value="1"/>
</dbReference>
<dbReference type="PANTHER" id="PTHR33308">
    <property type="entry name" value="PEPTIDOGLYCAN HYDROLASE FLGJ"/>
    <property type="match status" value="1"/>
</dbReference>
<dbReference type="GO" id="GO:0004040">
    <property type="term" value="F:amidase activity"/>
    <property type="evidence" value="ECO:0007669"/>
    <property type="project" value="InterPro"/>
</dbReference>
<sequence>MTTTGARPRGPAAAYAGAATRAAFLTMAVDPARTTRDQYRVPASVTLAQAILESGWGRSRLSTTDRNYFGKKCHGGEPGPIAAGCHLYPTRECTASVCVTITAAFRVYLSVTDSFRDHGFQLSTLPRYAGAFRYTRQPDLFAAEVHRSGYATDPNYTTKLVGIMKKYDLYRFD</sequence>
<accession>A0A8J4DW67</accession>
<dbReference type="Gene3D" id="4.10.80.30">
    <property type="entry name" value="DNA polymerase, domain 6"/>
    <property type="match status" value="1"/>
</dbReference>
<dbReference type="EMBL" id="BOPF01000040">
    <property type="protein sequence ID" value="GIJ50847.1"/>
    <property type="molecule type" value="Genomic_DNA"/>
</dbReference>
<organism evidence="3 4">
    <name type="scientific">Virgisporangium aliadipatigenens</name>
    <dbReference type="NCBI Taxonomy" id="741659"/>
    <lineage>
        <taxon>Bacteria</taxon>
        <taxon>Bacillati</taxon>
        <taxon>Actinomycetota</taxon>
        <taxon>Actinomycetes</taxon>
        <taxon>Micromonosporales</taxon>
        <taxon>Micromonosporaceae</taxon>
        <taxon>Virgisporangium</taxon>
    </lineage>
</organism>
<evidence type="ECO:0000313" key="4">
    <source>
        <dbReference type="Proteomes" id="UP000619260"/>
    </source>
</evidence>
<evidence type="ECO:0000259" key="2">
    <source>
        <dbReference type="SMART" id="SM00047"/>
    </source>
</evidence>
<dbReference type="Proteomes" id="UP000619260">
    <property type="component" value="Unassembled WGS sequence"/>
</dbReference>
<reference evidence="3" key="1">
    <citation type="submission" date="2021-01" db="EMBL/GenBank/DDBJ databases">
        <title>Whole genome shotgun sequence of Virgisporangium aliadipatigenens NBRC 105644.</title>
        <authorList>
            <person name="Komaki H."/>
            <person name="Tamura T."/>
        </authorList>
    </citation>
    <scope>NUCLEOTIDE SEQUENCE</scope>
    <source>
        <strain evidence="3">NBRC 105644</strain>
    </source>
</reference>
<dbReference type="Gene3D" id="1.10.530.10">
    <property type="match status" value="1"/>
</dbReference>
<keyword evidence="1" id="KW-0378">Hydrolase</keyword>
<dbReference type="AlphaFoldDB" id="A0A8J4DW67"/>
<dbReference type="PANTHER" id="PTHR33308:SF9">
    <property type="entry name" value="PEPTIDOGLYCAN HYDROLASE FLGJ"/>
    <property type="match status" value="1"/>
</dbReference>
<dbReference type="RefSeq" id="WP_203904271.1">
    <property type="nucleotide sequence ID" value="NZ_BOPF01000040.1"/>
</dbReference>
<dbReference type="PRINTS" id="PR01002">
    <property type="entry name" value="FLGFLGJ"/>
</dbReference>
<comment type="caution">
    <text evidence="3">The sequence shown here is derived from an EMBL/GenBank/DDBJ whole genome shotgun (WGS) entry which is preliminary data.</text>
</comment>
<name>A0A8J4DW67_9ACTN</name>
<dbReference type="Pfam" id="PF01832">
    <property type="entry name" value="Glucosaminidase"/>
    <property type="match status" value="1"/>
</dbReference>
<dbReference type="InterPro" id="IPR051056">
    <property type="entry name" value="Glycosyl_Hydrolase_73"/>
</dbReference>
<gene>
    <name evidence="3" type="ORF">Val02_77330</name>
</gene>
<evidence type="ECO:0000256" key="1">
    <source>
        <dbReference type="ARBA" id="ARBA00022801"/>
    </source>
</evidence>